<evidence type="ECO:0000313" key="3">
    <source>
        <dbReference type="Proteomes" id="UP000245678"/>
    </source>
</evidence>
<evidence type="ECO:0000256" key="1">
    <source>
        <dbReference type="SAM" id="Phobius"/>
    </source>
</evidence>
<proteinExistence type="predicted"/>
<dbReference type="RefSeq" id="WP_109611060.1">
    <property type="nucleotide sequence ID" value="NZ_QGHA01000026.1"/>
</dbReference>
<feature type="transmembrane region" description="Helical" evidence="1">
    <location>
        <begin position="120"/>
        <end position="139"/>
    </location>
</feature>
<accession>A0A316GVY0</accession>
<dbReference type="EMBL" id="QGHA01000026">
    <property type="protein sequence ID" value="PWK64668.1"/>
    <property type="molecule type" value="Genomic_DNA"/>
</dbReference>
<reference evidence="2 3" key="1">
    <citation type="submission" date="2018-05" db="EMBL/GenBank/DDBJ databases">
        <title>Genomic Encyclopedia of Archaeal and Bacterial Type Strains, Phase II (KMG-II): from individual species to whole genera.</title>
        <authorList>
            <person name="Goeker M."/>
        </authorList>
    </citation>
    <scope>NUCLEOTIDE SEQUENCE [LARGE SCALE GENOMIC DNA]</scope>
    <source>
        <strain evidence="2 3">DSM 19975</strain>
    </source>
</reference>
<keyword evidence="1" id="KW-0472">Membrane</keyword>
<comment type="caution">
    <text evidence="2">The sequence shown here is derived from an EMBL/GenBank/DDBJ whole genome shotgun (WGS) entry which is preliminary data.</text>
</comment>
<protein>
    <submittedName>
        <fullName evidence="2">Uncharacterized protein</fullName>
    </submittedName>
</protein>
<dbReference type="Proteomes" id="UP000245678">
    <property type="component" value="Unassembled WGS sequence"/>
</dbReference>
<keyword evidence="1" id="KW-0812">Transmembrane</keyword>
<keyword evidence="3" id="KW-1185">Reference proteome</keyword>
<dbReference type="AlphaFoldDB" id="A0A316GVY0"/>
<name>A0A316GVY0_9SPHI</name>
<organism evidence="2 3">
    <name type="scientific">Mucilaginibacter oryzae</name>
    <dbReference type="NCBI Taxonomy" id="468058"/>
    <lineage>
        <taxon>Bacteria</taxon>
        <taxon>Pseudomonadati</taxon>
        <taxon>Bacteroidota</taxon>
        <taxon>Sphingobacteriia</taxon>
        <taxon>Sphingobacteriales</taxon>
        <taxon>Sphingobacteriaceae</taxon>
        <taxon>Mucilaginibacter</taxon>
    </lineage>
</organism>
<sequence length="146" mass="15693">MPTIDLSTIQTIEPIAAPEVEDVTGISTVSLVGVPKDTPRPAPLGKPLSGIEEAGVNLAKITFRIILAFILFLVVYLFVKDLDATEAVKSLPTPKDEKLVAALIAEKKAHRDFLLETCKVILLNLLLPILTAILGYIFGSSKSDKA</sequence>
<feature type="transmembrane region" description="Helical" evidence="1">
    <location>
        <begin position="61"/>
        <end position="79"/>
    </location>
</feature>
<gene>
    <name evidence="2" type="ORF">LX99_05072</name>
</gene>
<keyword evidence="1" id="KW-1133">Transmembrane helix</keyword>
<evidence type="ECO:0000313" key="2">
    <source>
        <dbReference type="EMBL" id="PWK64668.1"/>
    </source>
</evidence>